<dbReference type="SMART" id="SM00421">
    <property type="entry name" value="HTH_LUXR"/>
    <property type="match status" value="1"/>
</dbReference>
<sequence>MPITNNNVLKLAIMDPYPLSRLGLKHITLALEPGICIEAEGSCFKEIAQILQSTHIDILVTELYGEQEDLAQGVTMLQALCLIPDLRIIIYTQSKNGQVLNMLNGFKQISLISHFEALEPTLADLARALANEKICSSLIQGYIEVFKRQDAACLRQLTRCERNILMLLFNGYSLVQISHQINRSIKTVSCHKCNAMRKLGAKSDADLYLVMRDLFNR</sequence>
<reference evidence="3 4" key="1">
    <citation type="journal article" date="2024" name="Infect. Genet. Evol.">
        <title>Characteristics and comparative genome analysis of Yersinia enterocolitica and related species associated with human infections in Switzerland 2019-2023.</title>
        <authorList>
            <person name="Stevens M.J.A."/>
            <person name="Horlbog J.A."/>
            <person name="Diethelm A."/>
            <person name="Stephan R."/>
            <person name="Nuesch-Inderbinen M."/>
        </authorList>
    </citation>
    <scope>NUCLEOTIDE SEQUENCE [LARGE SCALE GENOMIC DNA]</scope>
    <source>
        <strain evidence="3 4">N20-0302</strain>
    </source>
</reference>
<dbReference type="Gene3D" id="3.40.50.2300">
    <property type="match status" value="1"/>
</dbReference>
<dbReference type="InterPro" id="IPR016032">
    <property type="entry name" value="Sig_transdc_resp-reg_C-effctor"/>
</dbReference>
<protein>
    <submittedName>
        <fullName evidence="3">LuxR C-terminal-related transcriptional regulator</fullName>
    </submittedName>
</protein>
<evidence type="ECO:0000313" key="3">
    <source>
        <dbReference type="EMBL" id="MFM1347857.1"/>
    </source>
</evidence>
<dbReference type="PANTHER" id="PTHR45566">
    <property type="entry name" value="HTH-TYPE TRANSCRIPTIONAL REGULATOR YHJB-RELATED"/>
    <property type="match status" value="1"/>
</dbReference>
<dbReference type="PROSITE" id="PS50043">
    <property type="entry name" value="HTH_LUXR_2"/>
    <property type="match status" value="1"/>
</dbReference>
<dbReference type="SUPFAM" id="SSF46894">
    <property type="entry name" value="C-terminal effector domain of the bipartite response regulators"/>
    <property type="match status" value="1"/>
</dbReference>
<dbReference type="InterPro" id="IPR000792">
    <property type="entry name" value="Tscrpt_reg_LuxR_C"/>
</dbReference>
<gene>
    <name evidence="3" type="ORF">WFP14_14985</name>
</gene>
<dbReference type="EMBL" id="JBBEST010000007">
    <property type="protein sequence ID" value="MFM1347857.1"/>
    <property type="molecule type" value="Genomic_DNA"/>
</dbReference>
<dbReference type="PRINTS" id="PR00038">
    <property type="entry name" value="HTHLUXR"/>
</dbReference>
<feature type="domain" description="HTH luxR-type" evidence="2">
    <location>
        <begin position="150"/>
        <end position="215"/>
    </location>
</feature>
<accession>A0ABW9F0J5</accession>
<organism evidence="3 4">
    <name type="scientific">Yersinia proxima</name>
    <dbReference type="NCBI Taxonomy" id="2890316"/>
    <lineage>
        <taxon>Bacteria</taxon>
        <taxon>Pseudomonadati</taxon>
        <taxon>Pseudomonadota</taxon>
        <taxon>Gammaproteobacteria</taxon>
        <taxon>Enterobacterales</taxon>
        <taxon>Yersiniaceae</taxon>
        <taxon>Yersinia</taxon>
    </lineage>
</organism>
<dbReference type="RefSeq" id="WP_050076616.1">
    <property type="nucleotide sequence ID" value="NZ_CABHYX010000052.1"/>
</dbReference>
<keyword evidence="4" id="KW-1185">Reference proteome</keyword>
<dbReference type="InterPro" id="IPR051015">
    <property type="entry name" value="EvgA-like"/>
</dbReference>
<keyword evidence="1" id="KW-0238">DNA-binding</keyword>
<evidence type="ECO:0000313" key="4">
    <source>
        <dbReference type="Proteomes" id="UP001629523"/>
    </source>
</evidence>
<comment type="caution">
    <text evidence="3">The sequence shown here is derived from an EMBL/GenBank/DDBJ whole genome shotgun (WGS) entry which is preliminary data.</text>
</comment>
<dbReference type="PANTHER" id="PTHR45566:SF1">
    <property type="entry name" value="HTH-TYPE TRANSCRIPTIONAL REGULATOR YHJB-RELATED"/>
    <property type="match status" value="1"/>
</dbReference>
<evidence type="ECO:0000256" key="1">
    <source>
        <dbReference type="ARBA" id="ARBA00023125"/>
    </source>
</evidence>
<dbReference type="CDD" id="cd06170">
    <property type="entry name" value="LuxR_C_like"/>
    <property type="match status" value="1"/>
</dbReference>
<proteinExistence type="predicted"/>
<dbReference type="Proteomes" id="UP001629523">
    <property type="component" value="Unassembled WGS sequence"/>
</dbReference>
<evidence type="ECO:0000259" key="2">
    <source>
        <dbReference type="PROSITE" id="PS50043"/>
    </source>
</evidence>
<dbReference type="Pfam" id="PF00196">
    <property type="entry name" value="GerE"/>
    <property type="match status" value="1"/>
</dbReference>
<name>A0ABW9F0J5_9GAMM</name>